<evidence type="ECO:0000256" key="1">
    <source>
        <dbReference type="SAM" id="Phobius"/>
    </source>
</evidence>
<reference evidence="4" key="1">
    <citation type="submission" date="2017-09" db="EMBL/GenBank/DDBJ databases">
        <title>Depth-based differentiation of microbial function through sediment-hosted aquifers and enrichment of novel symbionts in the deep terrestrial subsurface.</title>
        <authorList>
            <person name="Probst A.J."/>
            <person name="Ladd B."/>
            <person name="Jarett J.K."/>
            <person name="Geller-Mcgrath D.E."/>
            <person name="Sieber C.M.K."/>
            <person name="Emerson J.B."/>
            <person name="Anantharaman K."/>
            <person name="Thomas B.C."/>
            <person name="Malmstrom R."/>
            <person name="Stieglmeier M."/>
            <person name="Klingl A."/>
            <person name="Woyke T."/>
            <person name="Ryan C.M."/>
            <person name="Banfield J.F."/>
        </authorList>
    </citation>
    <scope>NUCLEOTIDE SEQUENCE [LARGE SCALE GENOMIC DNA]</scope>
</reference>
<feature type="domain" description="Glycosyltransferase 2-like" evidence="2">
    <location>
        <begin position="4"/>
        <end position="188"/>
    </location>
</feature>
<dbReference type="InterPro" id="IPR001173">
    <property type="entry name" value="Glyco_trans_2-like"/>
</dbReference>
<dbReference type="InterPro" id="IPR029044">
    <property type="entry name" value="Nucleotide-diphossugar_trans"/>
</dbReference>
<dbReference type="Pfam" id="PF00535">
    <property type="entry name" value="Glycos_transf_2"/>
    <property type="match status" value="1"/>
</dbReference>
<evidence type="ECO:0000313" key="3">
    <source>
        <dbReference type="EMBL" id="PIT87209.1"/>
    </source>
</evidence>
<keyword evidence="1" id="KW-0472">Membrane</keyword>
<evidence type="ECO:0000313" key="4">
    <source>
        <dbReference type="Proteomes" id="UP000231183"/>
    </source>
</evidence>
<organism evidence="3 4">
    <name type="scientific">Candidatus Magasanikbacteria bacterium CG10_big_fil_rev_8_21_14_0_10_40_10</name>
    <dbReference type="NCBI Taxonomy" id="1974648"/>
    <lineage>
        <taxon>Bacteria</taxon>
        <taxon>Candidatus Magasanikiibacteriota</taxon>
    </lineage>
</organism>
<keyword evidence="1" id="KW-0812">Transmembrane</keyword>
<dbReference type="SUPFAM" id="SSF53448">
    <property type="entry name" value="Nucleotide-diphospho-sugar transferases"/>
    <property type="match status" value="1"/>
</dbReference>
<comment type="caution">
    <text evidence="3">The sequence shown here is derived from an EMBL/GenBank/DDBJ whole genome shotgun (WGS) entry which is preliminary data.</text>
</comment>
<dbReference type="Gene3D" id="3.90.550.10">
    <property type="entry name" value="Spore Coat Polysaccharide Biosynthesis Protein SpsA, Chain A"/>
    <property type="match status" value="1"/>
</dbReference>
<evidence type="ECO:0000259" key="2">
    <source>
        <dbReference type="Pfam" id="PF00535"/>
    </source>
</evidence>
<gene>
    <name evidence="3" type="ORF">COU31_04165</name>
</gene>
<feature type="transmembrane region" description="Helical" evidence="1">
    <location>
        <begin position="258"/>
        <end position="278"/>
    </location>
</feature>
<dbReference type="PANTHER" id="PTHR43179:SF7">
    <property type="entry name" value="RHAMNOSYLTRANSFERASE WBBL"/>
    <property type="match status" value="1"/>
</dbReference>
<protein>
    <recommendedName>
        <fullName evidence="2">Glycosyltransferase 2-like domain-containing protein</fullName>
    </recommendedName>
</protein>
<dbReference type="PANTHER" id="PTHR43179">
    <property type="entry name" value="RHAMNOSYLTRANSFERASE WBBL"/>
    <property type="match status" value="1"/>
</dbReference>
<keyword evidence="1" id="KW-1133">Transmembrane helix</keyword>
<proteinExistence type="predicted"/>
<accession>A0A2M6W339</accession>
<dbReference type="AlphaFoldDB" id="A0A2M6W339"/>
<dbReference type="EMBL" id="PFBX01000046">
    <property type="protein sequence ID" value="PIT87209.1"/>
    <property type="molecule type" value="Genomic_DNA"/>
</dbReference>
<dbReference type="CDD" id="cd04186">
    <property type="entry name" value="GT_2_like_c"/>
    <property type="match status" value="1"/>
</dbReference>
<name>A0A2M6W339_9BACT</name>
<sequence length="285" mass="33087">MDLSVITVSFNNQEHIGAQLRSVKSASKNLTVEQIVVDNASQDKTVDLVSEFSDVKLIKNSTNLGFAVANNLALKKATGDYILFLNPDMEIFETDILVKMLEYIKNHPQIGILTCRLTDQNGRTNLGAGPRRFPRVLDQILVILKLPHLFKNILNKYYYADLDQNNPQAVDSARGAFMLVRRELLDKLGRAFDERFFVWFEDVDLCRSVWQLGYEVVYHPAFVCVDWVGRSFAQIPPYQKQKQFLNSQLKYFKKWEPIYKWFWLWLLSPIGLVMVMIFKKNNQPL</sequence>
<dbReference type="Proteomes" id="UP000231183">
    <property type="component" value="Unassembled WGS sequence"/>
</dbReference>